<dbReference type="CDD" id="cd06225">
    <property type="entry name" value="HAMP"/>
    <property type="match status" value="1"/>
</dbReference>
<comment type="caution">
    <text evidence="19">The sequence shown here is derived from an EMBL/GenBank/DDBJ whole genome shotgun (WGS) entry which is preliminary data.</text>
</comment>
<protein>
    <recommendedName>
        <fullName evidence="3">histidine kinase</fullName>
        <ecNumber evidence="3">2.7.13.3</ecNumber>
    </recommendedName>
</protein>
<feature type="domain" description="Histidine kinase" evidence="16">
    <location>
        <begin position="540"/>
        <end position="757"/>
    </location>
</feature>
<dbReference type="Gene3D" id="3.30.565.10">
    <property type="entry name" value="Histidine kinase-like ATPase, C-terminal domain"/>
    <property type="match status" value="1"/>
</dbReference>
<dbReference type="Pfam" id="PF00989">
    <property type="entry name" value="PAS"/>
    <property type="match status" value="1"/>
</dbReference>
<evidence type="ECO:0000313" key="19">
    <source>
        <dbReference type="EMBL" id="GER01456.1"/>
    </source>
</evidence>
<evidence type="ECO:0000259" key="16">
    <source>
        <dbReference type="PROSITE" id="PS50109"/>
    </source>
</evidence>
<dbReference type="SMART" id="SM00387">
    <property type="entry name" value="HATPase_c"/>
    <property type="match status" value="1"/>
</dbReference>
<evidence type="ECO:0000256" key="10">
    <source>
        <dbReference type="ARBA" id="ARBA00022840"/>
    </source>
</evidence>
<evidence type="ECO:0000256" key="9">
    <source>
        <dbReference type="ARBA" id="ARBA00022777"/>
    </source>
</evidence>
<dbReference type="Gene3D" id="6.10.340.10">
    <property type="match status" value="1"/>
</dbReference>
<dbReference type="GO" id="GO:0006355">
    <property type="term" value="P:regulation of DNA-templated transcription"/>
    <property type="evidence" value="ECO:0007669"/>
    <property type="project" value="InterPro"/>
</dbReference>
<dbReference type="Pfam" id="PF00672">
    <property type="entry name" value="HAMP"/>
    <property type="match status" value="1"/>
</dbReference>
<dbReference type="GO" id="GO:0005886">
    <property type="term" value="C:plasma membrane"/>
    <property type="evidence" value="ECO:0007669"/>
    <property type="project" value="UniProtKB-SubCell"/>
</dbReference>
<evidence type="ECO:0000259" key="18">
    <source>
        <dbReference type="PROSITE" id="PS50885"/>
    </source>
</evidence>
<feature type="region of interest" description="Disordered" evidence="14">
    <location>
        <begin position="1"/>
        <end position="28"/>
    </location>
</feature>
<dbReference type="PANTHER" id="PTHR43065:SF10">
    <property type="entry name" value="PEROXIDE STRESS-ACTIVATED HISTIDINE KINASE MAK3"/>
    <property type="match status" value="1"/>
</dbReference>
<keyword evidence="13 15" id="KW-0472">Membrane</keyword>
<dbReference type="Pfam" id="PF02518">
    <property type="entry name" value="HATPase_c"/>
    <property type="match status" value="1"/>
</dbReference>
<keyword evidence="9 19" id="KW-0418">Kinase</keyword>
<dbReference type="InterPro" id="IPR017232">
    <property type="entry name" value="NtrY"/>
</dbReference>
<evidence type="ECO:0000256" key="12">
    <source>
        <dbReference type="ARBA" id="ARBA00023012"/>
    </source>
</evidence>
<keyword evidence="10" id="KW-0067">ATP-binding</keyword>
<organism evidence="19 20">
    <name type="scientific">Iodidimonas gelatinilytica</name>
    <dbReference type="NCBI Taxonomy" id="1236966"/>
    <lineage>
        <taxon>Bacteria</taxon>
        <taxon>Pseudomonadati</taxon>
        <taxon>Pseudomonadota</taxon>
        <taxon>Alphaproteobacteria</taxon>
        <taxon>Iodidimonadales</taxon>
        <taxon>Iodidimonadaceae</taxon>
        <taxon>Iodidimonas</taxon>
    </lineage>
</organism>
<dbReference type="InterPro" id="IPR003661">
    <property type="entry name" value="HisK_dim/P_dom"/>
</dbReference>
<dbReference type="GO" id="GO:0000155">
    <property type="term" value="F:phosphorelay sensor kinase activity"/>
    <property type="evidence" value="ECO:0007669"/>
    <property type="project" value="InterPro"/>
</dbReference>
<evidence type="ECO:0000256" key="4">
    <source>
        <dbReference type="ARBA" id="ARBA00022475"/>
    </source>
</evidence>
<evidence type="ECO:0000256" key="8">
    <source>
        <dbReference type="ARBA" id="ARBA00022741"/>
    </source>
</evidence>
<dbReference type="InterPro" id="IPR000014">
    <property type="entry name" value="PAS"/>
</dbReference>
<dbReference type="InterPro" id="IPR003594">
    <property type="entry name" value="HATPase_dom"/>
</dbReference>
<name>A0A5A7N2Z8_9PROT</name>
<evidence type="ECO:0000256" key="13">
    <source>
        <dbReference type="ARBA" id="ARBA00023136"/>
    </source>
</evidence>
<evidence type="ECO:0000256" key="14">
    <source>
        <dbReference type="SAM" id="MobiDB-lite"/>
    </source>
</evidence>
<dbReference type="SUPFAM" id="SSF47384">
    <property type="entry name" value="Homodimeric domain of signal transducing histidine kinase"/>
    <property type="match status" value="1"/>
</dbReference>
<dbReference type="InterPro" id="IPR036890">
    <property type="entry name" value="HATPase_C_sf"/>
</dbReference>
<dbReference type="InterPro" id="IPR005467">
    <property type="entry name" value="His_kinase_dom"/>
</dbReference>
<proteinExistence type="predicted"/>
<evidence type="ECO:0000256" key="3">
    <source>
        <dbReference type="ARBA" id="ARBA00012438"/>
    </source>
</evidence>
<dbReference type="InterPro" id="IPR013767">
    <property type="entry name" value="PAS_fold"/>
</dbReference>
<dbReference type="Gene3D" id="1.10.287.130">
    <property type="match status" value="1"/>
</dbReference>
<keyword evidence="7 15" id="KW-0812">Transmembrane</keyword>
<sequence>MTNISDQISGAQAGPEQKPAGELGADPASVRHATRRMTRLRLWARRVGLGLKLEIALAVVAVGSGIATYIALSRKGAATDVADGLVATLLLINLMLLVSLAFLVARRVVRVWFARKEGSAGSRLHLRLVALFAAIAAVPPVIMAVLSVLFLQYGVQNWFSDSVRGALNNSLEVADAYIEEHRQNIKLDLIAMANDLNQAAPQAERDRTLLQTMVQEQALFRSLQEVIVFTGNGRILAKYSFNLDLSANRVPETVMQRVSGGEQVVIADPGDDQVRALTRLDGFYDAFLYVGRRVDPRVTAHVEAARRAVETYRTLEGQRSSVQFRSNAIFIVVTLLILLAAVWIGLWFANRLVAPISRLVEAANRIRQGDLTARAEGPGGPDEIGVLSRTFNRMTRKLEAQRRELVSTNRELDDRRSFLETVLEGVSAGVFGVTVQGVIHLPNRSACDLLGLKPDDVVGTPLHVIAPQMGPLLDEAAKSMQGTAQAQITVMRKEQARTLLVRVAAEADGKMISGFVVTFDDVTDQLRDQRTAAWADVARRIAHEIKNPLTPIQLSAERLRRKYEREVVTDPGVFTQCTDTIIRQVGDLRRMVDEFSSFARMPAPSFREENLRDIVRQTVFLQEMGNDDIRYHLSVPDEAVELVCDGRLLAQALTNLLKNAHESISGRISEGDRQPGEIAISLTQDEDTVTLAVCDNGRGLPEDRDRLVEPYVTTRAKGTGLGLAIVNKIAEEHGGTLILANAPKGGAIVSLCFSTARLRKKLNESKKQDAYAAQ</sequence>
<dbReference type="EMBL" id="BKCM01000010">
    <property type="protein sequence ID" value="GER01456.1"/>
    <property type="molecule type" value="Genomic_DNA"/>
</dbReference>
<dbReference type="SUPFAM" id="SSF55874">
    <property type="entry name" value="ATPase domain of HSP90 chaperone/DNA topoisomerase II/histidine kinase"/>
    <property type="match status" value="1"/>
</dbReference>
<dbReference type="SMART" id="SM00304">
    <property type="entry name" value="HAMP"/>
    <property type="match status" value="1"/>
</dbReference>
<evidence type="ECO:0000313" key="20">
    <source>
        <dbReference type="Proteomes" id="UP000325187"/>
    </source>
</evidence>
<dbReference type="SMART" id="SM00091">
    <property type="entry name" value="PAS"/>
    <property type="match status" value="1"/>
</dbReference>
<dbReference type="AlphaFoldDB" id="A0A5A7N2Z8"/>
<dbReference type="CDD" id="cd00082">
    <property type="entry name" value="HisKA"/>
    <property type="match status" value="1"/>
</dbReference>
<keyword evidence="12" id="KW-0902">Two-component regulatory system</keyword>
<dbReference type="InterPro" id="IPR004358">
    <property type="entry name" value="Sig_transdc_His_kin-like_C"/>
</dbReference>
<dbReference type="EC" id="2.7.13.3" evidence="3"/>
<comment type="subcellular location">
    <subcellularLocation>
        <location evidence="2">Cell membrane</location>
        <topology evidence="2">Multi-pass membrane protein</topology>
    </subcellularLocation>
</comment>
<feature type="transmembrane region" description="Helical" evidence="15">
    <location>
        <begin position="84"/>
        <end position="105"/>
    </location>
</feature>
<evidence type="ECO:0000256" key="6">
    <source>
        <dbReference type="ARBA" id="ARBA00022679"/>
    </source>
</evidence>
<comment type="catalytic activity">
    <reaction evidence="1">
        <text>ATP + protein L-histidine = ADP + protein N-phospho-L-histidine.</text>
        <dbReference type="EC" id="2.7.13.3"/>
    </reaction>
</comment>
<keyword evidence="4" id="KW-1003">Cell membrane</keyword>
<evidence type="ECO:0000256" key="1">
    <source>
        <dbReference type="ARBA" id="ARBA00000085"/>
    </source>
</evidence>
<dbReference type="GO" id="GO:0005524">
    <property type="term" value="F:ATP binding"/>
    <property type="evidence" value="ECO:0007669"/>
    <property type="project" value="UniProtKB-KW"/>
</dbReference>
<dbReference type="PANTHER" id="PTHR43065">
    <property type="entry name" value="SENSOR HISTIDINE KINASE"/>
    <property type="match status" value="1"/>
</dbReference>
<dbReference type="PROSITE" id="PS50109">
    <property type="entry name" value="HIS_KIN"/>
    <property type="match status" value="1"/>
</dbReference>
<evidence type="ECO:0000256" key="5">
    <source>
        <dbReference type="ARBA" id="ARBA00022553"/>
    </source>
</evidence>
<dbReference type="PROSITE" id="PS50885">
    <property type="entry name" value="HAMP"/>
    <property type="match status" value="1"/>
</dbReference>
<feature type="domain" description="HAMP" evidence="18">
    <location>
        <begin position="350"/>
        <end position="403"/>
    </location>
</feature>
<dbReference type="InterPro" id="IPR045671">
    <property type="entry name" value="NtrY-like_N"/>
</dbReference>
<evidence type="ECO:0000256" key="2">
    <source>
        <dbReference type="ARBA" id="ARBA00004651"/>
    </source>
</evidence>
<keyword evidence="5" id="KW-0597">Phosphoprotein</keyword>
<feature type="transmembrane region" description="Helical" evidence="15">
    <location>
        <begin position="49"/>
        <end position="72"/>
    </location>
</feature>
<dbReference type="SUPFAM" id="SSF55785">
    <property type="entry name" value="PYP-like sensor domain (PAS domain)"/>
    <property type="match status" value="1"/>
</dbReference>
<dbReference type="CDD" id="cd00130">
    <property type="entry name" value="PAS"/>
    <property type="match status" value="1"/>
</dbReference>
<dbReference type="RefSeq" id="WP_150002523.1">
    <property type="nucleotide sequence ID" value="NZ_BKCM01000010.1"/>
</dbReference>
<feature type="compositionally biased region" description="Polar residues" evidence="14">
    <location>
        <begin position="1"/>
        <end position="10"/>
    </location>
</feature>
<keyword evidence="6" id="KW-0808">Transferase</keyword>
<accession>A0A5A7N2Z8</accession>
<keyword evidence="20" id="KW-1185">Reference proteome</keyword>
<dbReference type="PRINTS" id="PR00344">
    <property type="entry name" value="BCTRLSENSOR"/>
</dbReference>
<reference evidence="19 20" key="1">
    <citation type="submission" date="2019-09" db="EMBL/GenBank/DDBJ databases">
        <title>NBRP : Genome information of microbial organism related human and environment.</title>
        <authorList>
            <person name="Hattori M."/>
            <person name="Oshima K."/>
            <person name="Inaba H."/>
            <person name="Suda W."/>
            <person name="Sakamoto M."/>
            <person name="Iino T."/>
            <person name="Kitahara M."/>
            <person name="Oshida Y."/>
            <person name="Iida T."/>
            <person name="Kudo T."/>
            <person name="Itoh T."/>
            <person name="Ohkuma M."/>
        </authorList>
    </citation>
    <scope>NUCLEOTIDE SEQUENCE [LARGE SCALE GENOMIC DNA]</scope>
    <source>
        <strain evidence="19 20">Mie-1</strain>
    </source>
</reference>
<evidence type="ECO:0000256" key="7">
    <source>
        <dbReference type="ARBA" id="ARBA00022692"/>
    </source>
</evidence>
<dbReference type="InterPro" id="IPR003660">
    <property type="entry name" value="HAMP_dom"/>
</dbReference>
<evidence type="ECO:0000259" key="17">
    <source>
        <dbReference type="PROSITE" id="PS50112"/>
    </source>
</evidence>
<dbReference type="InterPro" id="IPR035965">
    <property type="entry name" value="PAS-like_dom_sf"/>
</dbReference>
<dbReference type="Gene3D" id="3.30.450.20">
    <property type="entry name" value="PAS domain"/>
    <property type="match status" value="1"/>
</dbReference>
<dbReference type="Pfam" id="PF19312">
    <property type="entry name" value="NtrY_N"/>
    <property type="match status" value="1"/>
</dbReference>
<feature type="transmembrane region" description="Helical" evidence="15">
    <location>
        <begin position="126"/>
        <end position="151"/>
    </location>
</feature>
<dbReference type="InterPro" id="IPR036097">
    <property type="entry name" value="HisK_dim/P_sf"/>
</dbReference>
<evidence type="ECO:0000256" key="15">
    <source>
        <dbReference type="SAM" id="Phobius"/>
    </source>
</evidence>
<gene>
    <name evidence="19" type="ORF">JCM17845_20790</name>
</gene>
<evidence type="ECO:0000256" key="11">
    <source>
        <dbReference type="ARBA" id="ARBA00022989"/>
    </source>
</evidence>
<dbReference type="SMART" id="SM00388">
    <property type="entry name" value="HisKA"/>
    <property type="match status" value="1"/>
</dbReference>
<dbReference type="PIRSF" id="PIRSF037532">
    <property type="entry name" value="STHK_NtrY"/>
    <property type="match status" value="1"/>
</dbReference>
<feature type="domain" description="PAS" evidence="17">
    <location>
        <begin position="415"/>
        <end position="468"/>
    </location>
</feature>
<dbReference type="PROSITE" id="PS50112">
    <property type="entry name" value="PAS"/>
    <property type="match status" value="1"/>
</dbReference>
<dbReference type="SUPFAM" id="SSF158472">
    <property type="entry name" value="HAMP domain-like"/>
    <property type="match status" value="1"/>
</dbReference>
<keyword evidence="8" id="KW-0547">Nucleotide-binding</keyword>
<keyword evidence="11 15" id="KW-1133">Transmembrane helix</keyword>
<feature type="transmembrane region" description="Helical" evidence="15">
    <location>
        <begin position="328"/>
        <end position="349"/>
    </location>
</feature>
<dbReference type="Proteomes" id="UP000325187">
    <property type="component" value="Unassembled WGS sequence"/>
</dbReference>
<dbReference type="Pfam" id="PF00512">
    <property type="entry name" value="HisKA"/>
    <property type="match status" value="1"/>
</dbReference>